<name>A0A928TQY9_UNCKA</name>
<evidence type="ECO:0000259" key="3">
    <source>
        <dbReference type="PROSITE" id="PS50110"/>
    </source>
</evidence>
<dbReference type="PANTHER" id="PTHR44591">
    <property type="entry name" value="STRESS RESPONSE REGULATOR PROTEIN 1"/>
    <property type="match status" value="1"/>
</dbReference>
<dbReference type="GO" id="GO:0000160">
    <property type="term" value="P:phosphorelay signal transduction system"/>
    <property type="evidence" value="ECO:0007669"/>
    <property type="project" value="InterPro"/>
</dbReference>
<dbReference type="InterPro" id="IPR001789">
    <property type="entry name" value="Sig_transdc_resp-reg_receiver"/>
</dbReference>
<dbReference type="EMBL" id="JABTTY010000001">
    <property type="protein sequence ID" value="MBE7525574.1"/>
    <property type="molecule type" value="Genomic_DNA"/>
</dbReference>
<protein>
    <submittedName>
        <fullName evidence="4">Response regulator</fullName>
    </submittedName>
</protein>
<evidence type="ECO:0000313" key="4">
    <source>
        <dbReference type="EMBL" id="MBE7525574.1"/>
    </source>
</evidence>
<evidence type="ECO:0000313" key="5">
    <source>
        <dbReference type="Proteomes" id="UP000710385"/>
    </source>
</evidence>
<dbReference type="InterPro" id="IPR050595">
    <property type="entry name" value="Bact_response_regulator"/>
</dbReference>
<organism evidence="4 5">
    <name type="scientific">candidate division WWE3 bacterium</name>
    <dbReference type="NCBI Taxonomy" id="2053526"/>
    <lineage>
        <taxon>Bacteria</taxon>
        <taxon>Katanobacteria</taxon>
    </lineage>
</organism>
<dbReference type="Pfam" id="PF00072">
    <property type="entry name" value="Response_reg"/>
    <property type="match status" value="1"/>
</dbReference>
<sequence length="122" mass="13828">MATILIVDDDNFLQAIYQKRFEDGGFDVITASNGEDALRLARNRRPDLIVSDIVMPRMDGFALLGAISEDPELSRIPVMMLTELAHQKDIDLCRSLGCAEYLIKSHVKPEEVVLRARRILRM</sequence>
<keyword evidence="1 2" id="KW-0597">Phosphoprotein</keyword>
<feature type="modified residue" description="4-aspartylphosphate" evidence="2">
    <location>
        <position position="52"/>
    </location>
</feature>
<reference evidence="4" key="1">
    <citation type="submission" date="2020-05" db="EMBL/GenBank/DDBJ databases">
        <title>High-Quality Genomes of Partial-Nitritation/Anammox System by Hierarchical Clustering Based Hybrid Assembly.</title>
        <authorList>
            <person name="Liu L."/>
            <person name="Wang Y."/>
            <person name="Che Y."/>
            <person name="Chen Y."/>
            <person name="Xia Y."/>
            <person name="Luo R."/>
            <person name="Cheng S.H."/>
            <person name="Zheng C."/>
            <person name="Zhang T."/>
        </authorList>
    </citation>
    <scope>NUCLEOTIDE SEQUENCE</scope>
    <source>
        <strain evidence="4">H1_PAT1</strain>
    </source>
</reference>
<dbReference type="PANTHER" id="PTHR44591:SF3">
    <property type="entry name" value="RESPONSE REGULATORY DOMAIN-CONTAINING PROTEIN"/>
    <property type="match status" value="1"/>
</dbReference>
<dbReference type="AlphaFoldDB" id="A0A928TQY9"/>
<evidence type="ECO:0000256" key="2">
    <source>
        <dbReference type="PROSITE-ProRule" id="PRU00169"/>
    </source>
</evidence>
<proteinExistence type="predicted"/>
<dbReference type="InterPro" id="IPR011006">
    <property type="entry name" value="CheY-like_superfamily"/>
</dbReference>
<dbReference type="SMART" id="SM00448">
    <property type="entry name" value="REC"/>
    <property type="match status" value="1"/>
</dbReference>
<gene>
    <name evidence="4" type="ORF">HS096_04290</name>
</gene>
<feature type="domain" description="Response regulatory" evidence="3">
    <location>
        <begin position="3"/>
        <end position="119"/>
    </location>
</feature>
<accession>A0A928TQY9</accession>
<evidence type="ECO:0000256" key="1">
    <source>
        <dbReference type="ARBA" id="ARBA00022553"/>
    </source>
</evidence>
<dbReference type="SUPFAM" id="SSF52172">
    <property type="entry name" value="CheY-like"/>
    <property type="match status" value="1"/>
</dbReference>
<dbReference type="Proteomes" id="UP000710385">
    <property type="component" value="Unassembled WGS sequence"/>
</dbReference>
<dbReference type="Gene3D" id="3.40.50.2300">
    <property type="match status" value="1"/>
</dbReference>
<dbReference type="PROSITE" id="PS50110">
    <property type="entry name" value="RESPONSE_REGULATORY"/>
    <property type="match status" value="1"/>
</dbReference>
<comment type="caution">
    <text evidence="4">The sequence shown here is derived from an EMBL/GenBank/DDBJ whole genome shotgun (WGS) entry which is preliminary data.</text>
</comment>